<dbReference type="GO" id="GO:0016788">
    <property type="term" value="F:hydrolase activity, acting on ester bonds"/>
    <property type="evidence" value="ECO:0007669"/>
    <property type="project" value="UniProtKB-ARBA"/>
</dbReference>
<gene>
    <name evidence="1" type="ORF">HUW51_14320</name>
</gene>
<name>A0A7G7G9K4_9BACT</name>
<dbReference type="SUPFAM" id="SSF52266">
    <property type="entry name" value="SGNH hydrolase"/>
    <property type="match status" value="1"/>
</dbReference>
<accession>A0A7G7G9K4</accession>
<dbReference type="EMBL" id="CP055156">
    <property type="protein sequence ID" value="QNF33838.1"/>
    <property type="molecule type" value="Genomic_DNA"/>
</dbReference>
<dbReference type="Proteomes" id="UP000515237">
    <property type="component" value="Chromosome"/>
</dbReference>
<dbReference type="AlphaFoldDB" id="A0A7G7G9K4"/>
<dbReference type="KEGG" id="aswu:HUW51_14320"/>
<dbReference type="InterPro" id="IPR036514">
    <property type="entry name" value="SGNH_hydro_sf"/>
</dbReference>
<evidence type="ECO:0000313" key="1">
    <source>
        <dbReference type="EMBL" id="QNF33838.1"/>
    </source>
</evidence>
<dbReference type="RefSeq" id="WP_185270320.1">
    <property type="nucleotide sequence ID" value="NZ_CP055156.1"/>
</dbReference>
<organism evidence="1 2">
    <name type="scientific">Adhaeribacter swui</name>
    <dbReference type="NCBI Taxonomy" id="2086471"/>
    <lineage>
        <taxon>Bacteria</taxon>
        <taxon>Pseudomonadati</taxon>
        <taxon>Bacteroidota</taxon>
        <taxon>Cytophagia</taxon>
        <taxon>Cytophagales</taxon>
        <taxon>Hymenobacteraceae</taxon>
        <taxon>Adhaeribacter</taxon>
    </lineage>
</organism>
<dbReference type="Gene3D" id="3.40.50.1110">
    <property type="entry name" value="SGNH hydrolase"/>
    <property type="match status" value="1"/>
</dbReference>
<protein>
    <submittedName>
        <fullName evidence="1">SGNH/GDSL hydrolase family protein</fullName>
    </submittedName>
</protein>
<reference evidence="1 2" key="1">
    <citation type="journal article" date="2018" name="Int. J. Syst. Evol. Microbiol.">
        <title>Adhaeribacter swui sp. nov., isolated from wet mud.</title>
        <authorList>
            <person name="Kim D.U."/>
            <person name="Kim K.W."/>
            <person name="Kang M.S."/>
            <person name="Kim J.Y."/>
            <person name="Jang J.H."/>
            <person name="Kim M.K."/>
        </authorList>
    </citation>
    <scope>NUCLEOTIDE SEQUENCE [LARGE SCALE GENOMIC DNA]</scope>
    <source>
        <strain evidence="1 2">KCTC 52873</strain>
    </source>
</reference>
<evidence type="ECO:0000313" key="2">
    <source>
        <dbReference type="Proteomes" id="UP000515237"/>
    </source>
</evidence>
<keyword evidence="1" id="KW-0378">Hydrolase</keyword>
<keyword evidence="2" id="KW-1185">Reference proteome</keyword>
<sequence>MKQLDDATLQIKQKLLDKIAAYPLDFSPTDFALLVNPETQLTFTDLRELLLRIFDLNENSLQQESNSTTGAIGLLNKISTYFRQRQYYRLIKNGFRDLSCPERKIIVAEGDSWFQFPLIIKDIVDWLRTDPNFAVYSIAYGGDWFTNILYDEKYVEELSIHRPDVFLISGGGNDLLSANRLAIMVDAEAKGPLRSATELKNLLAQETEQDKADMLVGYRYLTKDFYSFIWLLKAQYYKLFQGICSSGKFDKMQIITQGYDYAFPTYKYRWLQWYRLQPLLNWLAGSGKWLKRPLMIKGIRNQEISRQIIKALIFEVNQLFIELTSQFTNVYHVDCRGTAPHFHDWFDELHLPSEKYRQIAQAYQKCIVNPPANKVAKVVS</sequence>
<proteinExistence type="predicted"/>